<gene>
    <name evidence="6" type="primary">glgP</name>
    <name evidence="6" type="ORF">GBA65_01050</name>
</gene>
<keyword evidence="7" id="KW-1185">Reference proteome</keyword>
<dbReference type="AlphaFoldDB" id="A0A6G8PTR8"/>
<dbReference type="EMBL" id="CP045121">
    <property type="protein sequence ID" value="QIN77331.1"/>
    <property type="molecule type" value="Genomic_DNA"/>
</dbReference>
<feature type="domain" description="DUF3417" evidence="5">
    <location>
        <begin position="22"/>
        <end position="128"/>
    </location>
</feature>
<dbReference type="PANTHER" id="PTHR42655">
    <property type="entry name" value="GLYCOGEN PHOSPHORYLASE"/>
    <property type="match status" value="1"/>
</dbReference>
<keyword evidence="4" id="KW-0663">Pyridoxal phosphate</keyword>
<dbReference type="PIRSF" id="PIRSF000460">
    <property type="entry name" value="Pprylas_GlgP"/>
    <property type="match status" value="1"/>
</dbReference>
<protein>
    <submittedName>
        <fullName evidence="6">Alpha-glucan family phosphorylase</fullName>
    </submittedName>
</protein>
<organism evidence="6 7">
    <name type="scientific">Rubrobacter marinus</name>
    <dbReference type="NCBI Taxonomy" id="2653852"/>
    <lineage>
        <taxon>Bacteria</taxon>
        <taxon>Bacillati</taxon>
        <taxon>Actinomycetota</taxon>
        <taxon>Rubrobacteria</taxon>
        <taxon>Rubrobacterales</taxon>
        <taxon>Rubrobacteraceae</taxon>
        <taxon>Rubrobacter</taxon>
    </lineage>
</organism>
<evidence type="ECO:0000313" key="6">
    <source>
        <dbReference type="EMBL" id="QIN77331.1"/>
    </source>
</evidence>
<evidence type="ECO:0000313" key="7">
    <source>
        <dbReference type="Proteomes" id="UP000502706"/>
    </source>
</evidence>
<dbReference type="InterPro" id="IPR000811">
    <property type="entry name" value="Glyco_trans_35"/>
</dbReference>
<dbReference type="InterPro" id="IPR052182">
    <property type="entry name" value="Glycogen/Maltodextrin_Phosph"/>
</dbReference>
<dbReference type="GO" id="GO:0008184">
    <property type="term" value="F:glycogen phosphorylase activity"/>
    <property type="evidence" value="ECO:0007669"/>
    <property type="project" value="InterPro"/>
</dbReference>
<name>A0A6G8PTR8_9ACTN</name>
<reference evidence="6 7" key="1">
    <citation type="submission" date="2019-10" db="EMBL/GenBank/DDBJ databases">
        <title>Rubrobacter sp nov SCSIO 52915 isolated from a deep-sea sediment in the South China Sea.</title>
        <authorList>
            <person name="Chen R.W."/>
        </authorList>
    </citation>
    <scope>NUCLEOTIDE SEQUENCE [LARGE SCALE GENOMIC DNA]</scope>
    <source>
        <strain evidence="6 7">SCSIO 52915</strain>
    </source>
</reference>
<dbReference type="InterPro" id="IPR024517">
    <property type="entry name" value="Glycogen_phosphorylase_DUF3417"/>
</dbReference>
<dbReference type="Gene3D" id="3.40.50.2000">
    <property type="entry name" value="Glycogen Phosphorylase B"/>
    <property type="match status" value="3"/>
</dbReference>
<dbReference type="SUPFAM" id="SSF53756">
    <property type="entry name" value="UDP-Glycosyltransferase/glycogen phosphorylase"/>
    <property type="match status" value="1"/>
</dbReference>
<evidence type="ECO:0000259" key="5">
    <source>
        <dbReference type="Pfam" id="PF11897"/>
    </source>
</evidence>
<evidence type="ECO:0000256" key="4">
    <source>
        <dbReference type="PIRSR" id="PIRSR000460-1"/>
    </source>
</evidence>
<dbReference type="NCBIfam" id="TIGR02094">
    <property type="entry name" value="more_P_ylases"/>
    <property type="match status" value="1"/>
</dbReference>
<accession>A0A6G8PTR8</accession>
<dbReference type="InterPro" id="IPR011834">
    <property type="entry name" value="Agluc_phsphrylas"/>
</dbReference>
<evidence type="ECO:0000256" key="1">
    <source>
        <dbReference type="ARBA" id="ARBA00001275"/>
    </source>
</evidence>
<comment type="catalytic activity">
    <reaction evidence="1">
        <text>[(1-&gt;4)-alpha-D-glucosyl](n) + phosphate = [(1-&gt;4)-alpha-D-glucosyl](n-1) + alpha-D-glucose 1-phosphate</text>
        <dbReference type="Rhea" id="RHEA:41732"/>
        <dbReference type="Rhea" id="RHEA-COMP:9584"/>
        <dbReference type="Rhea" id="RHEA-COMP:9586"/>
        <dbReference type="ChEBI" id="CHEBI:15444"/>
        <dbReference type="ChEBI" id="CHEBI:43474"/>
        <dbReference type="ChEBI" id="CHEBI:58601"/>
        <dbReference type="EC" id="2.4.1.1"/>
    </reaction>
</comment>
<evidence type="ECO:0000256" key="2">
    <source>
        <dbReference type="ARBA" id="ARBA00006047"/>
    </source>
</evidence>
<feature type="modified residue" description="N6-(pyridoxal phosphate)lysine" evidence="4">
    <location>
        <position position="607"/>
    </location>
</feature>
<dbReference type="GO" id="GO:0030170">
    <property type="term" value="F:pyridoxal phosphate binding"/>
    <property type="evidence" value="ECO:0007669"/>
    <property type="project" value="InterPro"/>
</dbReference>
<dbReference type="GO" id="GO:0005975">
    <property type="term" value="P:carbohydrate metabolic process"/>
    <property type="evidence" value="ECO:0007669"/>
    <property type="project" value="InterPro"/>
</dbReference>
<dbReference type="Proteomes" id="UP000502706">
    <property type="component" value="Chromosome"/>
</dbReference>
<dbReference type="KEGG" id="rmar:GBA65_01050"/>
<sequence length="716" mass="79956">MRCPPYEFESYRLRGLAMRESVPQRLSRLPELARNILWTWRPGTQALFSRLDPELWESTEHNPVRLLRETENLGRAAEDPATVALYNLAVQDLDRYLDGQGTWAGHVYPRTDARVAYFSAEFGLHESLPIYSGGLGVLAGDHVKSASDLGLPLVGVGILYAQGYFRQRISAEGRQEEVYEPFEPESRPISPALSPDGAPVIVGIALPGRELSLKVWKVEVGRTAIYLLDADLQENSEEDRLLTARLYGGGQRTRISQEMILGIGGVRALRALGLRPNVYHMNEGHAAFLGLERVRELVAAGETFEAATEKVAGSTVFTTHTPVPAGHDAFAPDLFDEFARDWPGELGTDREGLWALGRKREDWGEAFNMTVLAFNLSRGRNAVSKLHRDVSLDMWKYLFPERPDGEDPILAVTNGVHTWSWLAPELAELFDRHCGGRAWRREVENPAAWSFVAGIPSGELWRAHEGTKRGMARFVNARLELQKERTGRDVPQEINPEALTIGFSRRFATYKRATLLLSDPERLRAIIGGADRPVQFVFAGKAHPADEPAKAFIEALYWASEEDDLAGSLVILEDYDMNVTRHLVQGVDVWLNNPRRPLEASGTSGQKASLNGAPNFSVLDGWWPEAYNGRNGWAVGEPVEYASEEEGDRVDAESLYSTLENSLVPLFYDRDAEGVPLGWVRVMKEAIQTVAPTFSTQRMVQDYVHKLYVPRANRAG</sequence>
<comment type="similarity">
    <text evidence="2">Belongs to the glycogen phosphorylase family.</text>
</comment>
<dbReference type="PANTHER" id="PTHR42655:SF1">
    <property type="entry name" value="GLYCOGEN PHOSPHORYLASE"/>
    <property type="match status" value="1"/>
</dbReference>
<dbReference type="Pfam" id="PF00343">
    <property type="entry name" value="Phosphorylase"/>
    <property type="match status" value="1"/>
</dbReference>
<proteinExistence type="inferred from homology"/>
<evidence type="ECO:0000256" key="3">
    <source>
        <dbReference type="ARBA" id="ARBA00022533"/>
    </source>
</evidence>
<keyword evidence="3" id="KW-0021">Allosteric enzyme</keyword>
<dbReference type="Pfam" id="PF11897">
    <property type="entry name" value="DUF3417"/>
    <property type="match status" value="1"/>
</dbReference>